<organism evidence="5 6">
    <name type="scientific">Spiroplasma culicicola AES-1</name>
    <dbReference type="NCBI Taxonomy" id="1276246"/>
    <lineage>
        <taxon>Bacteria</taxon>
        <taxon>Bacillati</taxon>
        <taxon>Mycoplasmatota</taxon>
        <taxon>Mollicutes</taxon>
        <taxon>Entomoplasmatales</taxon>
        <taxon>Spiroplasmataceae</taxon>
        <taxon>Spiroplasma</taxon>
    </lineage>
</organism>
<evidence type="ECO:0000256" key="1">
    <source>
        <dbReference type="ARBA" id="ARBA00010838"/>
    </source>
</evidence>
<dbReference type="GO" id="GO:0005829">
    <property type="term" value="C:cytosol"/>
    <property type="evidence" value="ECO:0007669"/>
    <property type="project" value="TreeGrafter"/>
</dbReference>
<sequence length="483" mass="56182">MNNKNNKFLLGGAICAAQAEGNFDIDGKTLTVADLRFFDKNNKPKDITAKDRRMTTEKLKFAIEHEKELYFPKREGIDFYNTYKEDIKFFKEANMNCFRFSIAWSRIMPNCDGVINQKAVEYYENIFKTLKENNITPIVTIIHNDIPYVMIEKYGGWHNKQFIDGYLQYAKFVVERFKKYVKYWIPFNEINATLFTSWHGAGIVDDAFENLESVCYNALHNQFVALAKLIEFGKTIANDFQFLGMTASFLTYPIDCNPKNVLFNQQQMQIKNYFYYEVMAKGKYPTYIKNYFKAKKITLNILDGELELIKNNPIDGIALSYYSSGTTSTENIKELDSNLITTGANPFLQASEWGWQIDPIGLKILVHEMHERFNLPIMIAENGLGSDDFLTKDNQIHDDYRISYIKQHLDLLKESIAEGVNIFSYTLWTPIDVISSGTNEMTKRYGLIYVDLDNEGNGSKKRIFKDSYFWFKEYAQSFLNEVN</sequence>
<keyword evidence="2" id="KW-0378">Hydrolase</keyword>
<keyword evidence="6" id="KW-1185">Reference proteome</keyword>
<accession>W6A857</accession>
<dbReference type="AlphaFoldDB" id="W6A857"/>
<dbReference type="RefSeq" id="WP_025363399.1">
    <property type="nucleotide sequence ID" value="NZ_CP006681.1"/>
</dbReference>
<dbReference type="eggNOG" id="COG2723">
    <property type="taxonomic scope" value="Bacteria"/>
</dbReference>
<dbReference type="STRING" id="1276246.SCULI_v1c08320"/>
<dbReference type="KEGG" id="scq:SCULI_v1c08320"/>
<dbReference type="Pfam" id="PF00232">
    <property type="entry name" value="Glyco_hydro_1"/>
    <property type="match status" value="1"/>
</dbReference>
<comment type="similarity">
    <text evidence="1 4">Belongs to the glycosyl hydrolase 1 family.</text>
</comment>
<dbReference type="InterPro" id="IPR017853">
    <property type="entry name" value="GH"/>
</dbReference>
<dbReference type="EMBL" id="CP006681">
    <property type="protein sequence ID" value="AHI53172.1"/>
    <property type="molecule type" value="Genomic_DNA"/>
</dbReference>
<evidence type="ECO:0000256" key="3">
    <source>
        <dbReference type="ARBA" id="ARBA00023295"/>
    </source>
</evidence>
<name>W6A857_9MOLU</name>
<dbReference type="SUPFAM" id="SSF51445">
    <property type="entry name" value="(Trans)glycosidases"/>
    <property type="match status" value="1"/>
</dbReference>
<reference evidence="5 6" key="1">
    <citation type="journal article" date="2014" name="Genome Biol. Evol.">
        <title>Molecular evolution of the substrate utilization strategies and putative virulence factors in mosquito-associated Spiroplasma species.</title>
        <authorList>
            <person name="Chang T.H."/>
            <person name="Lo W.S."/>
            <person name="Ku C."/>
            <person name="Chen L.L."/>
            <person name="Kuo C.H."/>
        </authorList>
    </citation>
    <scope>NUCLEOTIDE SEQUENCE [LARGE SCALE GENOMIC DNA]</scope>
    <source>
        <strain evidence="5">AES-1</strain>
    </source>
</reference>
<dbReference type="PATRIC" id="fig|1276246.3.peg.828"/>
<dbReference type="PANTHER" id="PTHR10353:SF122">
    <property type="entry name" value="6-PHOSPHO-BETA-GLUCOSIDASE ASCB-RELATED"/>
    <property type="match status" value="1"/>
</dbReference>
<dbReference type="PRINTS" id="PR00131">
    <property type="entry name" value="GLHYDRLASE1"/>
</dbReference>
<evidence type="ECO:0000313" key="6">
    <source>
        <dbReference type="Proteomes" id="UP000019267"/>
    </source>
</evidence>
<proteinExistence type="inferred from homology"/>
<dbReference type="HOGENOM" id="CLU_001859_0_2_14"/>
<gene>
    <name evidence="5" type="primary">bgl8</name>
    <name evidence="5" type="ORF">SCULI_v1c08320</name>
</gene>
<dbReference type="Gene3D" id="3.20.20.80">
    <property type="entry name" value="Glycosidases"/>
    <property type="match status" value="1"/>
</dbReference>
<evidence type="ECO:0000256" key="4">
    <source>
        <dbReference type="RuleBase" id="RU003690"/>
    </source>
</evidence>
<dbReference type="InterPro" id="IPR001360">
    <property type="entry name" value="Glyco_hydro_1"/>
</dbReference>
<evidence type="ECO:0000313" key="5">
    <source>
        <dbReference type="EMBL" id="AHI53172.1"/>
    </source>
</evidence>
<evidence type="ECO:0000256" key="2">
    <source>
        <dbReference type="ARBA" id="ARBA00022801"/>
    </source>
</evidence>
<dbReference type="FunFam" id="3.20.20.80:FF:000004">
    <property type="entry name" value="Beta-glucosidase 6-phospho-beta-glucosidase"/>
    <property type="match status" value="1"/>
</dbReference>
<dbReference type="OrthoDB" id="391810at2"/>
<dbReference type="GO" id="GO:0016052">
    <property type="term" value="P:carbohydrate catabolic process"/>
    <property type="evidence" value="ECO:0007669"/>
    <property type="project" value="TreeGrafter"/>
</dbReference>
<protein>
    <submittedName>
        <fullName evidence="5">6-phospho-beta-glucosidase</fullName>
    </submittedName>
</protein>
<dbReference type="PANTHER" id="PTHR10353">
    <property type="entry name" value="GLYCOSYL HYDROLASE"/>
    <property type="match status" value="1"/>
</dbReference>
<dbReference type="GO" id="GO:0008422">
    <property type="term" value="F:beta-glucosidase activity"/>
    <property type="evidence" value="ECO:0007669"/>
    <property type="project" value="TreeGrafter"/>
</dbReference>
<dbReference type="Proteomes" id="UP000019267">
    <property type="component" value="Chromosome"/>
</dbReference>
<keyword evidence="3" id="KW-0326">Glycosidase</keyword>